<reference evidence="3" key="1">
    <citation type="submission" date="2017-04" db="EMBL/GenBank/DDBJ databases">
        <title>Function of individual gut microbiota members based on whole genome sequencing of pure cultures obtained from chicken caecum.</title>
        <authorList>
            <person name="Medvecky M."/>
            <person name="Cejkova D."/>
            <person name="Polansky O."/>
            <person name="Karasova D."/>
            <person name="Kubasova T."/>
            <person name="Cizek A."/>
            <person name="Rychlik I."/>
        </authorList>
    </citation>
    <scope>NUCLEOTIDE SEQUENCE [LARGE SCALE GENOMIC DNA]</scope>
    <source>
        <strain evidence="3">An90</strain>
    </source>
</reference>
<dbReference type="AlphaFoldDB" id="A0A1Y3QW79"/>
<dbReference type="Gene3D" id="2.40.160.20">
    <property type="match status" value="1"/>
</dbReference>
<organism evidence="2 3">
    <name type="scientific">Alistipes onderdonkii</name>
    <dbReference type="NCBI Taxonomy" id="328813"/>
    <lineage>
        <taxon>Bacteria</taxon>
        <taxon>Pseudomonadati</taxon>
        <taxon>Bacteroidota</taxon>
        <taxon>Bacteroidia</taxon>
        <taxon>Bacteroidales</taxon>
        <taxon>Rikenellaceae</taxon>
        <taxon>Alistipes</taxon>
    </lineage>
</organism>
<dbReference type="Pfam" id="PF13568">
    <property type="entry name" value="OMP_b-brl_2"/>
    <property type="match status" value="1"/>
</dbReference>
<dbReference type="InterPro" id="IPR011250">
    <property type="entry name" value="OMP/PagP_B-barrel"/>
</dbReference>
<proteinExistence type="predicted"/>
<dbReference type="EMBL" id="NFHB01000003">
    <property type="protein sequence ID" value="OUN03896.1"/>
    <property type="molecule type" value="Genomic_DNA"/>
</dbReference>
<feature type="domain" description="Outer membrane protein beta-barrel" evidence="1">
    <location>
        <begin position="10"/>
        <end position="196"/>
    </location>
</feature>
<dbReference type="SUPFAM" id="SSF56925">
    <property type="entry name" value="OMPA-like"/>
    <property type="match status" value="1"/>
</dbReference>
<comment type="caution">
    <text evidence="2">The sequence shown here is derived from an EMBL/GenBank/DDBJ whole genome shotgun (WGS) entry which is preliminary data.</text>
</comment>
<dbReference type="InterPro" id="IPR025665">
    <property type="entry name" value="Beta-barrel_OMP_2"/>
</dbReference>
<gene>
    <name evidence="2" type="ORF">B5G41_05385</name>
</gene>
<evidence type="ECO:0000259" key="1">
    <source>
        <dbReference type="Pfam" id="PF13568"/>
    </source>
</evidence>
<evidence type="ECO:0000313" key="2">
    <source>
        <dbReference type="EMBL" id="OUN03896.1"/>
    </source>
</evidence>
<dbReference type="eggNOG" id="ENOG5033I7P">
    <property type="taxonomic scope" value="Bacteria"/>
</dbReference>
<accession>A0A1Y3QW79</accession>
<sequence>MAVSVPASAQWRVGLTAGYSRNTLDMDTGYAYDLRYEARDGFTVGIPVQYDFRDWFGLRADLVFVQKGQKMHRTDTYNAIHTDTRNNYLQLPVMASFSFGGERLRGFLNAGGYVGGWLSSHRKGVTHRFFSDENGDENGVVVPGNRYEFDEKVPFDSRRDNRFEAGLVGGVGISYRVAPRVELQAEGRCYYALTDMQKDYMKFRVPRYNTTFVVQVGCSIILGKTDK</sequence>
<protein>
    <recommendedName>
        <fullName evidence="1">Outer membrane protein beta-barrel domain-containing protein</fullName>
    </recommendedName>
</protein>
<name>A0A1Y3QW79_9BACT</name>
<evidence type="ECO:0000313" key="3">
    <source>
        <dbReference type="Proteomes" id="UP000195772"/>
    </source>
</evidence>
<dbReference type="Proteomes" id="UP000195772">
    <property type="component" value="Unassembled WGS sequence"/>
</dbReference>